<accession>A0A810Q9U2</accession>
<evidence type="ECO:0000313" key="2">
    <source>
        <dbReference type="Proteomes" id="UP000679848"/>
    </source>
</evidence>
<dbReference type="KEGG" id="pfaa:MM59RIKEN_03310"/>
<dbReference type="Proteomes" id="UP000679848">
    <property type="component" value="Chromosome"/>
</dbReference>
<dbReference type="RefSeq" id="WP_213542558.1">
    <property type="nucleotide sequence ID" value="NZ_AP023420.1"/>
</dbReference>
<evidence type="ECO:0000313" key="1">
    <source>
        <dbReference type="EMBL" id="BCK83012.1"/>
    </source>
</evidence>
<sequence length="84" mass="8774">MAERNDMTAALVTAYTSPQLAAINEYLEAEKAVRAAAGILGLDADLMIAEAEGLARATTFSNAEALYFVADQAASGKREVNGHA</sequence>
<dbReference type="EMBL" id="AP023420">
    <property type="protein sequence ID" value="BCK83012.1"/>
    <property type="molecule type" value="Genomic_DNA"/>
</dbReference>
<name>A0A810Q9U2_9FIRM</name>
<dbReference type="AlphaFoldDB" id="A0A810Q9U2"/>
<proteinExistence type="predicted"/>
<gene>
    <name evidence="1" type="ORF">MM59RIKEN_03310</name>
</gene>
<organism evidence="1 2">
    <name type="scientific">Pusillibacter faecalis</name>
    <dbReference type="NCBI Taxonomy" id="2714358"/>
    <lineage>
        <taxon>Bacteria</taxon>
        <taxon>Bacillati</taxon>
        <taxon>Bacillota</taxon>
        <taxon>Clostridia</taxon>
        <taxon>Eubacteriales</taxon>
        <taxon>Oscillospiraceae</taxon>
        <taxon>Pusillibacter</taxon>
    </lineage>
</organism>
<protein>
    <submittedName>
        <fullName evidence="1">Uncharacterized protein</fullName>
    </submittedName>
</protein>
<keyword evidence="2" id="KW-1185">Reference proteome</keyword>
<reference evidence="1" key="1">
    <citation type="submission" date="2020-09" db="EMBL/GenBank/DDBJ databases">
        <title>New species isolated from human feces.</title>
        <authorList>
            <person name="Kitahara M."/>
            <person name="Shigeno Y."/>
            <person name="Shime M."/>
            <person name="Matsumoto Y."/>
            <person name="Nakamura S."/>
            <person name="Motooka D."/>
            <person name="Fukuoka S."/>
            <person name="Nishikawa H."/>
            <person name="Benno Y."/>
        </authorList>
    </citation>
    <scope>NUCLEOTIDE SEQUENCE</scope>
    <source>
        <strain evidence="1">MM59</strain>
    </source>
</reference>